<reference evidence="2" key="1">
    <citation type="submission" date="2021-03" db="EMBL/GenBank/DDBJ databases">
        <title>Draft genome sequence of rust myrtle Austropuccinia psidii MF-1, a brazilian biotype.</title>
        <authorList>
            <person name="Quecine M.C."/>
            <person name="Pachon D.M.R."/>
            <person name="Bonatelli M.L."/>
            <person name="Correr F.H."/>
            <person name="Franceschini L.M."/>
            <person name="Leite T.F."/>
            <person name="Margarido G.R.A."/>
            <person name="Almeida C.A."/>
            <person name="Ferrarezi J.A."/>
            <person name="Labate C.A."/>
        </authorList>
    </citation>
    <scope>NUCLEOTIDE SEQUENCE</scope>
    <source>
        <strain evidence="2">MF-1</strain>
    </source>
</reference>
<dbReference type="Proteomes" id="UP000765509">
    <property type="component" value="Unassembled WGS sequence"/>
</dbReference>
<accession>A0A9Q3Q4F1</accession>
<organism evidence="2 3">
    <name type="scientific">Austropuccinia psidii MF-1</name>
    <dbReference type="NCBI Taxonomy" id="1389203"/>
    <lineage>
        <taxon>Eukaryota</taxon>
        <taxon>Fungi</taxon>
        <taxon>Dikarya</taxon>
        <taxon>Basidiomycota</taxon>
        <taxon>Pucciniomycotina</taxon>
        <taxon>Pucciniomycetes</taxon>
        <taxon>Pucciniales</taxon>
        <taxon>Sphaerophragmiaceae</taxon>
        <taxon>Austropuccinia</taxon>
    </lineage>
</organism>
<evidence type="ECO:0000256" key="1">
    <source>
        <dbReference type="SAM" id="MobiDB-lite"/>
    </source>
</evidence>
<feature type="compositionally biased region" description="Polar residues" evidence="1">
    <location>
        <begin position="67"/>
        <end position="82"/>
    </location>
</feature>
<proteinExistence type="predicted"/>
<gene>
    <name evidence="2" type="ORF">O181_124599</name>
</gene>
<feature type="region of interest" description="Disordered" evidence="1">
    <location>
        <begin position="67"/>
        <end position="92"/>
    </location>
</feature>
<evidence type="ECO:0000313" key="2">
    <source>
        <dbReference type="EMBL" id="MBW0584884.1"/>
    </source>
</evidence>
<name>A0A9Q3Q4F1_9BASI</name>
<comment type="caution">
    <text evidence="2">The sequence shown here is derived from an EMBL/GenBank/DDBJ whole genome shotgun (WGS) entry which is preliminary data.</text>
</comment>
<dbReference type="EMBL" id="AVOT02119339">
    <property type="protein sequence ID" value="MBW0584884.1"/>
    <property type="molecule type" value="Genomic_DNA"/>
</dbReference>
<protein>
    <submittedName>
        <fullName evidence="2">Uncharacterized protein</fullName>
    </submittedName>
</protein>
<sequence>MISPHFRYFGVPRNYSLQRESTRSRNRGLERREVEVFQSRKTWKNEPSYTFQNSFQQQTSRNCLPTKVFSNPSNLQRTFSTENGRKGIQPRDPLERTCRKYSEDFPQRDILQRTHYKREIAPQIT</sequence>
<evidence type="ECO:0000313" key="3">
    <source>
        <dbReference type="Proteomes" id="UP000765509"/>
    </source>
</evidence>
<dbReference type="AlphaFoldDB" id="A0A9Q3Q4F1"/>
<keyword evidence="3" id="KW-1185">Reference proteome</keyword>